<dbReference type="NCBIfam" id="TIGR04183">
    <property type="entry name" value="Por_Secre_tail"/>
    <property type="match status" value="1"/>
</dbReference>
<dbReference type="Pfam" id="PF07394">
    <property type="entry name" value="DUF1501"/>
    <property type="match status" value="1"/>
</dbReference>
<name>A0A7G5XEV2_9BACT</name>
<dbReference type="PANTHER" id="PTHR43737:SF1">
    <property type="entry name" value="DUF1501 DOMAIN-CONTAINING PROTEIN"/>
    <property type="match status" value="1"/>
</dbReference>
<protein>
    <submittedName>
        <fullName evidence="2">DUF1501 domain-containing protein</fullName>
    </submittedName>
</protein>
<accession>A0A7G5XEV2</accession>
<dbReference type="Pfam" id="PF18962">
    <property type="entry name" value="Por_Secre_tail"/>
    <property type="match status" value="1"/>
</dbReference>
<dbReference type="InterPro" id="IPR010869">
    <property type="entry name" value="DUF1501"/>
</dbReference>
<evidence type="ECO:0000259" key="1">
    <source>
        <dbReference type="Pfam" id="PF18962"/>
    </source>
</evidence>
<dbReference type="RefSeq" id="WP_182802267.1">
    <property type="nucleotide sequence ID" value="NZ_CP060007.1"/>
</dbReference>
<dbReference type="Proteomes" id="UP000515344">
    <property type="component" value="Chromosome"/>
</dbReference>
<sequence>MKRRDFLQNTIPAAVLPSLVDNFSIRVLGDNPVMAALLNTYVETDRVLVIIQLNGGNDGLNMVIPLDQYSKYYNARSNIAIAENKVLSLSGTNAVGLHPSMTGLQTLYNNGKLRLVQAVGYPNPNFSHFRATDIWMSAADSDEQLTSGWGGRYLNDQYPNYPVGYPNTTVPDPLGIQIGSSASLAFQGPSVNMGISISSATNFYNLINGIQDPAPATRAGDALQYVRLVAKQSNQYSTRISAAAAAVPTQGTYPTNNTLADQLKIVARLIKGGLKTRVYMVSMGGFDTHSAQTNTDTSTGNHATLMQRLSDAVKAFQDDLQAMGIEDRVLGMTFSEFGRRIKSNASTGTDHGAAAPLFVFGTKVNPGISGVNPTIPTTATVNDNIPMQFDFRSVYATILQNWFCVDSTTLETIMLQNFQQLGLCASGNCSTTTDVNDIRNAGITLISNYPNPFTSSTTISFTTKGGHTLVQVMDALGRVIQTPVDRVYASGKYQVTFEGYALPAGVYYMRFQNGMTQQVKPMLKVR</sequence>
<dbReference type="EMBL" id="CP060007">
    <property type="protein sequence ID" value="QNA44005.1"/>
    <property type="molecule type" value="Genomic_DNA"/>
</dbReference>
<gene>
    <name evidence="2" type="ORF">H4075_18305</name>
</gene>
<organism evidence="2 3">
    <name type="scientific">Lacibacter sediminis</name>
    <dbReference type="NCBI Taxonomy" id="2760713"/>
    <lineage>
        <taxon>Bacteria</taxon>
        <taxon>Pseudomonadati</taxon>
        <taxon>Bacteroidota</taxon>
        <taxon>Chitinophagia</taxon>
        <taxon>Chitinophagales</taxon>
        <taxon>Chitinophagaceae</taxon>
        <taxon>Lacibacter</taxon>
    </lineage>
</organism>
<dbReference type="InterPro" id="IPR026444">
    <property type="entry name" value="Secre_tail"/>
</dbReference>
<feature type="domain" description="Secretion system C-terminal sorting" evidence="1">
    <location>
        <begin position="449"/>
        <end position="520"/>
    </location>
</feature>
<dbReference type="AlphaFoldDB" id="A0A7G5XEV2"/>
<dbReference type="PANTHER" id="PTHR43737">
    <property type="entry name" value="BLL7424 PROTEIN"/>
    <property type="match status" value="1"/>
</dbReference>
<keyword evidence="3" id="KW-1185">Reference proteome</keyword>
<dbReference type="KEGG" id="lacs:H4075_18305"/>
<evidence type="ECO:0000313" key="3">
    <source>
        <dbReference type="Proteomes" id="UP000515344"/>
    </source>
</evidence>
<proteinExistence type="predicted"/>
<evidence type="ECO:0000313" key="2">
    <source>
        <dbReference type="EMBL" id="QNA44005.1"/>
    </source>
</evidence>
<reference evidence="3" key="1">
    <citation type="submission" date="2020-08" db="EMBL/GenBank/DDBJ databases">
        <title>Lacibacter sp. S13-6-6 genome sequencing.</title>
        <authorList>
            <person name="Jin L."/>
        </authorList>
    </citation>
    <scope>NUCLEOTIDE SEQUENCE [LARGE SCALE GENOMIC DNA]</scope>
    <source>
        <strain evidence="3">S13-6-6</strain>
    </source>
</reference>